<protein>
    <submittedName>
        <fullName evidence="1">Uncharacterized protein</fullName>
    </submittedName>
</protein>
<dbReference type="Proteomes" id="UP001060215">
    <property type="component" value="Chromosome 11"/>
</dbReference>
<comment type="caution">
    <text evidence="1">The sequence shown here is derived from an EMBL/GenBank/DDBJ whole genome shotgun (WGS) entry which is preliminary data.</text>
</comment>
<evidence type="ECO:0000313" key="1">
    <source>
        <dbReference type="EMBL" id="KAI7982202.1"/>
    </source>
</evidence>
<name>A0ACC0F2D1_9ERIC</name>
<sequence length="185" mass="19145">MITKAASISIAAADSVSLVDALASVVIIGLCLFFVLSVELCLCLFLASSGGASLSIAINQTLALTLPAACNVQTPTISQCNVHQWVLQHLLQWILTPPADSSNGTPQTPITPSQSNTPSARVDSKTAPSTTGALSGGSSIKSSSPLQIADLQCSFSSSSHDRAQIFAIFIGLGISALRYFYSITS</sequence>
<accession>A0ACC0F2D1</accession>
<keyword evidence="2" id="KW-1185">Reference proteome</keyword>
<evidence type="ECO:0000313" key="2">
    <source>
        <dbReference type="Proteomes" id="UP001060215"/>
    </source>
</evidence>
<organism evidence="1 2">
    <name type="scientific">Camellia lanceoleosa</name>
    <dbReference type="NCBI Taxonomy" id="1840588"/>
    <lineage>
        <taxon>Eukaryota</taxon>
        <taxon>Viridiplantae</taxon>
        <taxon>Streptophyta</taxon>
        <taxon>Embryophyta</taxon>
        <taxon>Tracheophyta</taxon>
        <taxon>Spermatophyta</taxon>
        <taxon>Magnoliopsida</taxon>
        <taxon>eudicotyledons</taxon>
        <taxon>Gunneridae</taxon>
        <taxon>Pentapetalae</taxon>
        <taxon>asterids</taxon>
        <taxon>Ericales</taxon>
        <taxon>Theaceae</taxon>
        <taxon>Camellia</taxon>
    </lineage>
</organism>
<reference evidence="1 2" key="1">
    <citation type="journal article" date="2022" name="Plant J.">
        <title>Chromosome-level genome of Camellia lanceoleosa provides a valuable resource for understanding genome evolution and self-incompatibility.</title>
        <authorList>
            <person name="Gong W."/>
            <person name="Xiao S."/>
            <person name="Wang L."/>
            <person name="Liao Z."/>
            <person name="Chang Y."/>
            <person name="Mo W."/>
            <person name="Hu G."/>
            <person name="Li W."/>
            <person name="Zhao G."/>
            <person name="Zhu H."/>
            <person name="Hu X."/>
            <person name="Ji K."/>
            <person name="Xiang X."/>
            <person name="Song Q."/>
            <person name="Yuan D."/>
            <person name="Jin S."/>
            <person name="Zhang L."/>
        </authorList>
    </citation>
    <scope>NUCLEOTIDE SEQUENCE [LARGE SCALE GENOMIC DNA]</scope>
    <source>
        <strain evidence="1">SQ_2022a</strain>
    </source>
</reference>
<proteinExistence type="predicted"/>
<dbReference type="EMBL" id="CM045768">
    <property type="protein sequence ID" value="KAI7982202.1"/>
    <property type="molecule type" value="Genomic_DNA"/>
</dbReference>
<gene>
    <name evidence="1" type="ORF">LOK49_LG15G00496</name>
</gene>